<dbReference type="PANTHER" id="PTHR45138:SF9">
    <property type="entry name" value="DIGUANYLATE CYCLASE DGCM-RELATED"/>
    <property type="match status" value="1"/>
</dbReference>
<dbReference type="EC" id="2.7.7.65" evidence="1"/>
<dbReference type="Pfam" id="PF00990">
    <property type="entry name" value="GGDEF"/>
    <property type="match status" value="1"/>
</dbReference>
<dbReference type="EMBL" id="CP036280">
    <property type="protein sequence ID" value="QDU70884.1"/>
    <property type="molecule type" value="Genomic_DNA"/>
</dbReference>
<dbReference type="Gene3D" id="1.10.3210.10">
    <property type="entry name" value="Hypothetical protein af1432"/>
    <property type="match status" value="1"/>
</dbReference>
<dbReference type="PROSITE" id="PS50887">
    <property type="entry name" value="GGDEF"/>
    <property type="match status" value="1"/>
</dbReference>
<proteinExistence type="predicted"/>
<dbReference type="InterPro" id="IPR043128">
    <property type="entry name" value="Rev_trsase/Diguanyl_cyclase"/>
</dbReference>
<evidence type="ECO:0000256" key="2">
    <source>
        <dbReference type="ARBA" id="ARBA00034247"/>
    </source>
</evidence>
<protein>
    <recommendedName>
        <fullName evidence="1">diguanylate cyclase</fullName>
        <ecNumber evidence="1">2.7.7.65</ecNumber>
    </recommendedName>
</protein>
<dbReference type="InterPro" id="IPR029787">
    <property type="entry name" value="Nucleotide_cyclase"/>
</dbReference>
<dbReference type="OrthoDB" id="243535at2"/>
<evidence type="ECO:0000313" key="5">
    <source>
        <dbReference type="EMBL" id="QDU70884.1"/>
    </source>
</evidence>
<dbReference type="FunFam" id="3.30.70.270:FF:000001">
    <property type="entry name" value="Diguanylate cyclase domain protein"/>
    <property type="match status" value="1"/>
</dbReference>
<dbReference type="InterPro" id="IPR013976">
    <property type="entry name" value="HDOD"/>
</dbReference>
<dbReference type="Proteomes" id="UP000320386">
    <property type="component" value="Chromosome"/>
</dbReference>
<dbReference type="Gene3D" id="3.30.70.270">
    <property type="match status" value="1"/>
</dbReference>
<dbReference type="AlphaFoldDB" id="A0A518BVC0"/>
<evidence type="ECO:0000256" key="1">
    <source>
        <dbReference type="ARBA" id="ARBA00012528"/>
    </source>
</evidence>
<sequence>MDRDLLESLLESPRLPSLPAVAVEVISLVQDEDVSIDRLAAKIQMDAAMAGKILKTANSSLYGLAEPVSTISAALVVLGLNTVKTLALGFSLLGNFQEQPDDGFDRDAYWKRSLYSATSAKVIGTRLSLPFQEEIFLAGLLQDMGIIAMRQVLGSRYEDLLDQAGGHHPILVELERAAFDLDHAAVGAELAQSWNVPEILTVPIRYHEEPEEAPEAFRQGAMCVALGNRVADMFMHEESGNALELFKAGAKEWFGIEEDRVEPLLKEIHEQADEIKRLFALPMGQLDNFESTLARATEQLLSISITTQQETTRLAQENEALAKEVESDALTGVANRRKFNEIVTEAFGLTTQNGVAVSLMFFDADHFKSFNDTYGHQLGDRVLIELAGKITATLPDHATVCRYGGEEFAVILPGTDRKQASKLADVVREAIGSKPLLEYEGESMHVTVSIGVSTHEGQTFVRPEQFIKAADMAVYAAKQAGRNCVRVFTPRVRPAAA</sequence>
<dbReference type="InterPro" id="IPR050469">
    <property type="entry name" value="Diguanylate_Cyclase"/>
</dbReference>
<comment type="catalytic activity">
    <reaction evidence="2">
        <text>2 GTP = 3',3'-c-di-GMP + 2 diphosphate</text>
        <dbReference type="Rhea" id="RHEA:24898"/>
        <dbReference type="ChEBI" id="CHEBI:33019"/>
        <dbReference type="ChEBI" id="CHEBI:37565"/>
        <dbReference type="ChEBI" id="CHEBI:58805"/>
        <dbReference type="EC" id="2.7.7.65"/>
    </reaction>
</comment>
<dbReference type="GO" id="GO:0005886">
    <property type="term" value="C:plasma membrane"/>
    <property type="evidence" value="ECO:0007669"/>
    <property type="project" value="TreeGrafter"/>
</dbReference>
<keyword evidence="6" id="KW-1185">Reference proteome</keyword>
<dbReference type="RefSeq" id="WP_145445024.1">
    <property type="nucleotide sequence ID" value="NZ_CP036280.1"/>
</dbReference>
<dbReference type="Pfam" id="PF08668">
    <property type="entry name" value="HDOD"/>
    <property type="match status" value="1"/>
</dbReference>
<dbReference type="InterPro" id="IPR000160">
    <property type="entry name" value="GGDEF_dom"/>
</dbReference>
<dbReference type="PANTHER" id="PTHR45138">
    <property type="entry name" value="REGULATORY COMPONENTS OF SENSORY TRANSDUCTION SYSTEM"/>
    <property type="match status" value="1"/>
</dbReference>
<feature type="domain" description="GGDEF" evidence="3">
    <location>
        <begin position="355"/>
        <end position="490"/>
    </location>
</feature>
<dbReference type="NCBIfam" id="TIGR00254">
    <property type="entry name" value="GGDEF"/>
    <property type="match status" value="1"/>
</dbReference>
<dbReference type="PROSITE" id="PS51833">
    <property type="entry name" value="HDOD"/>
    <property type="match status" value="1"/>
</dbReference>
<dbReference type="CDD" id="cd01949">
    <property type="entry name" value="GGDEF"/>
    <property type="match status" value="1"/>
</dbReference>
<evidence type="ECO:0000259" key="4">
    <source>
        <dbReference type="PROSITE" id="PS51833"/>
    </source>
</evidence>
<accession>A0A518BVC0</accession>
<dbReference type="GO" id="GO:1902201">
    <property type="term" value="P:negative regulation of bacterial-type flagellum-dependent cell motility"/>
    <property type="evidence" value="ECO:0007669"/>
    <property type="project" value="TreeGrafter"/>
</dbReference>
<dbReference type="GO" id="GO:0052621">
    <property type="term" value="F:diguanylate cyclase activity"/>
    <property type="evidence" value="ECO:0007669"/>
    <property type="project" value="UniProtKB-EC"/>
</dbReference>
<evidence type="ECO:0000259" key="3">
    <source>
        <dbReference type="PROSITE" id="PS50887"/>
    </source>
</evidence>
<dbReference type="SUPFAM" id="SSF109604">
    <property type="entry name" value="HD-domain/PDEase-like"/>
    <property type="match status" value="1"/>
</dbReference>
<dbReference type="KEGG" id="mcad:Pan265_07250"/>
<evidence type="ECO:0000313" key="6">
    <source>
        <dbReference type="Proteomes" id="UP000320386"/>
    </source>
</evidence>
<organism evidence="5 6">
    <name type="scientific">Mucisphaera calidilacus</name>
    <dbReference type="NCBI Taxonomy" id="2527982"/>
    <lineage>
        <taxon>Bacteria</taxon>
        <taxon>Pseudomonadati</taxon>
        <taxon>Planctomycetota</taxon>
        <taxon>Phycisphaerae</taxon>
        <taxon>Phycisphaerales</taxon>
        <taxon>Phycisphaeraceae</taxon>
        <taxon>Mucisphaera</taxon>
    </lineage>
</organism>
<name>A0A518BVC0_9BACT</name>
<feature type="domain" description="HDOD" evidence="4">
    <location>
        <begin position="15"/>
        <end position="210"/>
    </location>
</feature>
<gene>
    <name evidence="5" type="primary">pleD_2</name>
    <name evidence="5" type="ORF">Pan265_07250</name>
</gene>
<reference evidence="5 6" key="1">
    <citation type="submission" date="2019-02" db="EMBL/GenBank/DDBJ databases">
        <title>Deep-cultivation of Planctomycetes and their phenomic and genomic characterization uncovers novel biology.</title>
        <authorList>
            <person name="Wiegand S."/>
            <person name="Jogler M."/>
            <person name="Boedeker C."/>
            <person name="Pinto D."/>
            <person name="Vollmers J."/>
            <person name="Rivas-Marin E."/>
            <person name="Kohn T."/>
            <person name="Peeters S.H."/>
            <person name="Heuer A."/>
            <person name="Rast P."/>
            <person name="Oberbeckmann S."/>
            <person name="Bunk B."/>
            <person name="Jeske O."/>
            <person name="Meyerdierks A."/>
            <person name="Storesund J.E."/>
            <person name="Kallscheuer N."/>
            <person name="Luecker S."/>
            <person name="Lage O.M."/>
            <person name="Pohl T."/>
            <person name="Merkel B.J."/>
            <person name="Hornburger P."/>
            <person name="Mueller R.-W."/>
            <person name="Bruemmer F."/>
            <person name="Labrenz M."/>
            <person name="Spormann A.M."/>
            <person name="Op den Camp H."/>
            <person name="Overmann J."/>
            <person name="Amann R."/>
            <person name="Jetten M.S.M."/>
            <person name="Mascher T."/>
            <person name="Medema M.H."/>
            <person name="Devos D.P."/>
            <person name="Kaster A.-K."/>
            <person name="Ovreas L."/>
            <person name="Rohde M."/>
            <person name="Galperin M.Y."/>
            <person name="Jogler C."/>
        </authorList>
    </citation>
    <scope>NUCLEOTIDE SEQUENCE [LARGE SCALE GENOMIC DNA]</scope>
    <source>
        <strain evidence="5 6">Pan265</strain>
    </source>
</reference>
<dbReference type="GO" id="GO:0043709">
    <property type="term" value="P:cell adhesion involved in single-species biofilm formation"/>
    <property type="evidence" value="ECO:0007669"/>
    <property type="project" value="TreeGrafter"/>
</dbReference>
<dbReference type="SMART" id="SM00267">
    <property type="entry name" value="GGDEF"/>
    <property type="match status" value="1"/>
</dbReference>
<dbReference type="SUPFAM" id="SSF55073">
    <property type="entry name" value="Nucleotide cyclase"/>
    <property type="match status" value="1"/>
</dbReference>